<dbReference type="AlphaFoldDB" id="A0A9D4ABF4"/>
<dbReference type="PANTHER" id="PTHR47481:SF30">
    <property type="entry name" value="CCHC-TYPE DOMAIN-CONTAINING PROTEIN"/>
    <property type="match status" value="1"/>
</dbReference>
<keyword evidence="2" id="KW-1185">Reference proteome</keyword>
<dbReference type="EMBL" id="JAIQCV010000004">
    <property type="protein sequence ID" value="KAH1107622.1"/>
    <property type="molecule type" value="Genomic_DNA"/>
</dbReference>
<dbReference type="PANTHER" id="PTHR47481">
    <property type="match status" value="1"/>
</dbReference>
<gene>
    <name evidence="1" type="ORF">J1N35_011390</name>
</gene>
<dbReference type="OrthoDB" id="998461at2759"/>
<reference evidence="1 2" key="1">
    <citation type="journal article" date="2021" name="Plant Biotechnol. J.">
        <title>Multi-omics assisted identification of the key and species-specific regulatory components of drought-tolerant mechanisms in Gossypium stocksii.</title>
        <authorList>
            <person name="Yu D."/>
            <person name="Ke L."/>
            <person name="Zhang D."/>
            <person name="Wu Y."/>
            <person name="Sun Y."/>
            <person name="Mei J."/>
            <person name="Sun J."/>
            <person name="Sun Y."/>
        </authorList>
    </citation>
    <scope>NUCLEOTIDE SEQUENCE [LARGE SCALE GENOMIC DNA]</scope>
    <source>
        <strain evidence="2">cv. E1</strain>
        <tissue evidence="1">Leaf</tissue>
    </source>
</reference>
<sequence>MDPLSNPSAVQSTTPVMTSNVTDGVVDCQFFSTKRISVLLDDNDYLLWCQQDLLNMEFACFEQQDSALASWLLSLVSQAVLPHLIGMDTSAQIWNALANLYGSKTTSRLMFYRRALHSQRKGDLCMKEFLMKIKGYCDNLASCREVISEHEHVTTILNSLSPEYESVITIITASQIPYNVRGVTIMLFDAEAWQQVTICEAPSSTNMVSYQPTYSTVNSASTPTYRSSSIAKVMGMVALLRHEFNVSYVGKLVTLSITTIINLMPPTRMQATGLPHK</sequence>
<protein>
    <submittedName>
        <fullName evidence="1">Uncharacterized protein</fullName>
    </submittedName>
</protein>
<dbReference type="Pfam" id="PF14223">
    <property type="entry name" value="Retrotran_gag_2"/>
    <property type="match status" value="1"/>
</dbReference>
<name>A0A9D4ABF4_9ROSI</name>
<accession>A0A9D4ABF4</accession>
<comment type="caution">
    <text evidence="1">The sequence shown here is derived from an EMBL/GenBank/DDBJ whole genome shotgun (WGS) entry which is preliminary data.</text>
</comment>
<organism evidence="1 2">
    <name type="scientific">Gossypium stocksii</name>
    <dbReference type="NCBI Taxonomy" id="47602"/>
    <lineage>
        <taxon>Eukaryota</taxon>
        <taxon>Viridiplantae</taxon>
        <taxon>Streptophyta</taxon>
        <taxon>Embryophyta</taxon>
        <taxon>Tracheophyta</taxon>
        <taxon>Spermatophyta</taxon>
        <taxon>Magnoliopsida</taxon>
        <taxon>eudicotyledons</taxon>
        <taxon>Gunneridae</taxon>
        <taxon>Pentapetalae</taxon>
        <taxon>rosids</taxon>
        <taxon>malvids</taxon>
        <taxon>Malvales</taxon>
        <taxon>Malvaceae</taxon>
        <taxon>Malvoideae</taxon>
        <taxon>Gossypium</taxon>
    </lineage>
</organism>
<dbReference type="Proteomes" id="UP000828251">
    <property type="component" value="Unassembled WGS sequence"/>
</dbReference>
<proteinExistence type="predicted"/>
<evidence type="ECO:0000313" key="1">
    <source>
        <dbReference type="EMBL" id="KAH1107622.1"/>
    </source>
</evidence>
<evidence type="ECO:0000313" key="2">
    <source>
        <dbReference type="Proteomes" id="UP000828251"/>
    </source>
</evidence>